<evidence type="ECO:0000313" key="3">
    <source>
        <dbReference type="Proteomes" id="UP000316304"/>
    </source>
</evidence>
<feature type="transmembrane region" description="Helical" evidence="1">
    <location>
        <begin position="34"/>
        <end position="52"/>
    </location>
</feature>
<dbReference type="Proteomes" id="UP000316304">
    <property type="component" value="Unassembled WGS sequence"/>
</dbReference>
<comment type="caution">
    <text evidence="2">The sequence shown here is derived from an EMBL/GenBank/DDBJ whole genome shotgun (WGS) entry which is preliminary data.</text>
</comment>
<evidence type="ECO:0000256" key="1">
    <source>
        <dbReference type="SAM" id="Phobius"/>
    </source>
</evidence>
<feature type="transmembrane region" description="Helical" evidence="1">
    <location>
        <begin position="136"/>
        <end position="156"/>
    </location>
</feature>
<sequence length="216" mass="23572">MVIHVPDDGAPKDRTGQSILKPIKRTETDVTRKGLILTISAIVGVFAIAIGFRFMEVAEGARMIANMIGLIAIAPPLVRAGYSFVYDQELEPFTGIELRNRVWLCSALFASLWIIYAFVPTYVFELDRAAEMDYMTFGIILCVMLGIGTFISMMTFEVEGLGGLTHAGLYLLTTVLLAIVSGVTLAGAETRDDIRRSSVMAIEVSVSEVNAVDPTR</sequence>
<name>A0A5C6CQD4_9BACT</name>
<keyword evidence="1" id="KW-0812">Transmembrane</keyword>
<feature type="transmembrane region" description="Helical" evidence="1">
    <location>
        <begin position="168"/>
        <end position="188"/>
    </location>
</feature>
<gene>
    <name evidence="2" type="ORF">Pla52o_00170</name>
</gene>
<proteinExistence type="predicted"/>
<keyword evidence="1" id="KW-1133">Transmembrane helix</keyword>
<protein>
    <submittedName>
        <fullName evidence="2">Uncharacterized protein</fullName>
    </submittedName>
</protein>
<organism evidence="2 3">
    <name type="scientific">Novipirellula galeiformis</name>
    <dbReference type="NCBI Taxonomy" id="2528004"/>
    <lineage>
        <taxon>Bacteria</taxon>
        <taxon>Pseudomonadati</taxon>
        <taxon>Planctomycetota</taxon>
        <taxon>Planctomycetia</taxon>
        <taxon>Pirellulales</taxon>
        <taxon>Pirellulaceae</taxon>
        <taxon>Novipirellula</taxon>
    </lineage>
</organism>
<dbReference type="AlphaFoldDB" id="A0A5C6CQD4"/>
<evidence type="ECO:0000313" key="2">
    <source>
        <dbReference type="EMBL" id="TWU26165.1"/>
    </source>
</evidence>
<accession>A0A5C6CQD4</accession>
<feature type="transmembrane region" description="Helical" evidence="1">
    <location>
        <begin position="102"/>
        <end position="124"/>
    </location>
</feature>
<keyword evidence="3" id="KW-1185">Reference proteome</keyword>
<dbReference type="EMBL" id="SJPT01000001">
    <property type="protein sequence ID" value="TWU26165.1"/>
    <property type="molecule type" value="Genomic_DNA"/>
</dbReference>
<feature type="transmembrane region" description="Helical" evidence="1">
    <location>
        <begin position="64"/>
        <end position="82"/>
    </location>
</feature>
<keyword evidence="1" id="KW-0472">Membrane</keyword>
<reference evidence="2 3" key="1">
    <citation type="submission" date="2019-02" db="EMBL/GenBank/DDBJ databases">
        <title>Deep-cultivation of Planctomycetes and their phenomic and genomic characterization uncovers novel biology.</title>
        <authorList>
            <person name="Wiegand S."/>
            <person name="Jogler M."/>
            <person name="Boedeker C."/>
            <person name="Pinto D."/>
            <person name="Vollmers J."/>
            <person name="Rivas-Marin E."/>
            <person name="Kohn T."/>
            <person name="Peeters S.H."/>
            <person name="Heuer A."/>
            <person name="Rast P."/>
            <person name="Oberbeckmann S."/>
            <person name="Bunk B."/>
            <person name="Jeske O."/>
            <person name="Meyerdierks A."/>
            <person name="Storesund J.E."/>
            <person name="Kallscheuer N."/>
            <person name="Luecker S."/>
            <person name="Lage O.M."/>
            <person name="Pohl T."/>
            <person name="Merkel B.J."/>
            <person name="Hornburger P."/>
            <person name="Mueller R.-W."/>
            <person name="Bruemmer F."/>
            <person name="Labrenz M."/>
            <person name="Spormann A.M."/>
            <person name="Op Den Camp H."/>
            <person name="Overmann J."/>
            <person name="Amann R."/>
            <person name="Jetten M.S.M."/>
            <person name="Mascher T."/>
            <person name="Medema M.H."/>
            <person name="Devos D.P."/>
            <person name="Kaster A.-K."/>
            <person name="Ovreas L."/>
            <person name="Rohde M."/>
            <person name="Galperin M.Y."/>
            <person name="Jogler C."/>
        </authorList>
    </citation>
    <scope>NUCLEOTIDE SEQUENCE [LARGE SCALE GENOMIC DNA]</scope>
    <source>
        <strain evidence="2 3">Pla52o</strain>
    </source>
</reference>